<evidence type="ECO:0000313" key="1">
    <source>
        <dbReference type="EMBL" id="AIK96415.1"/>
    </source>
</evidence>
<dbReference type="AlphaFoldDB" id="A0A077B0E9"/>
<dbReference type="Gene3D" id="1.10.3230.30">
    <property type="entry name" value="Phage gp6-like head-tail connector protein"/>
    <property type="match status" value="1"/>
</dbReference>
<dbReference type="HOGENOM" id="CLU_085951_0_1_5"/>
<proteinExistence type="predicted"/>
<dbReference type="OrthoDB" id="8452228at2"/>
<dbReference type="eggNOG" id="ENOG5032M7F">
    <property type="taxonomic scope" value="Bacteria"/>
</dbReference>
<organism evidence="1 2">
    <name type="scientific">Candidatus Odyssella acanthamoebae</name>
    <dbReference type="NCBI Taxonomy" id="91604"/>
    <lineage>
        <taxon>Bacteria</taxon>
        <taxon>Pseudomonadati</taxon>
        <taxon>Pseudomonadota</taxon>
        <taxon>Alphaproteobacteria</taxon>
        <taxon>Holosporales</taxon>
        <taxon>Candidatus Paracaedibacteraceae</taxon>
        <taxon>Candidatus Odyssella</taxon>
    </lineage>
</organism>
<reference evidence="1 2" key="1">
    <citation type="submission" date="2014-07" db="EMBL/GenBank/DDBJ databases">
        <title>Comparative genomic insights into amoeba endosymbionts belonging to the families of Holosporaceae and Candidatus Midichloriaceae within Rickettsiales.</title>
        <authorList>
            <person name="Wang Z."/>
            <person name="Wu M."/>
        </authorList>
    </citation>
    <scope>NUCLEOTIDE SEQUENCE [LARGE SCALE GENOMIC DNA]</scope>
    <source>
        <strain evidence="1">PRA3</strain>
    </source>
</reference>
<evidence type="ECO:0008006" key="3">
    <source>
        <dbReference type="Google" id="ProtNLM"/>
    </source>
</evidence>
<dbReference type="InterPro" id="IPR006450">
    <property type="entry name" value="Phage_HK97_gp6-like"/>
</dbReference>
<accession>A0A077B0E9</accession>
<dbReference type="CDD" id="cd08054">
    <property type="entry name" value="gp6"/>
    <property type="match status" value="1"/>
</dbReference>
<dbReference type="InterPro" id="IPR011738">
    <property type="entry name" value="Phage_CHP"/>
</dbReference>
<dbReference type="Proteomes" id="UP000028926">
    <property type="component" value="Chromosome"/>
</dbReference>
<dbReference type="STRING" id="91604.ID47_06190"/>
<dbReference type="RefSeq" id="WP_038464804.1">
    <property type="nucleotide sequence ID" value="NZ_CP008941.1"/>
</dbReference>
<dbReference type="InterPro" id="IPR021146">
    <property type="entry name" value="Phage_gp6-like_head-tail"/>
</dbReference>
<gene>
    <name evidence="1" type="ORF">ID47_06190</name>
</gene>
<dbReference type="KEGG" id="paca:ID47_06190"/>
<dbReference type="NCBIfam" id="TIGR02215">
    <property type="entry name" value="phage_chp_gp8"/>
    <property type="match status" value="1"/>
</dbReference>
<dbReference type="Pfam" id="PF05135">
    <property type="entry name" value="Phage_connect_1"/>
    <property type="match status" value="1"/>
</dbReference>
<sequence>MLTVIQTQAQPCVSLQQIKAHLRLDHAEDDDYLIHLIKVATTWVEDLIDSPLLNTTFLWQTLVSESHPVGLSDVQRCRATVVLPKQNIVELKHVAIIDSLGQKRQVNYMVQEEAGRMIVHTETTYKCFEIEFVAGYGERPECVPPTLLQAVINHVACHYECRTGIDRDSYLALLQMVQPYKRVGLA</sequence>
<dbReference type="NCBIfam" id="TIGR01560">
    <property type="entry name" value="put_DNA_pack"/>
    <property type="match status" value="1"/>
</dbReference>
<evidence type="ECO:0000313" key="2">
    <source>
        <dbReference type="Proteomes" id="UP000028926"/>
    </source>
</evidence>
<dbReference type="EMBL" id="CP008941">
    <property type="protein sequence ID" value="AIK96415.1"/>
    <property type="molecule type" value="Genomic_DNA"/>
</dbReference>
<keyword evidence="2" id="KW-1185">Reference proteome</keyword>
<protein>
    <recommendedName>
        <fullName evidence="3">Phage gp6-like head-tail connector protein</fullName>
    </recommendedName>
</protein>
<name>A0A077B0E9_9PROT</name>